<dbReference type="KEGG" id="amv:ACMV_P1_00910"/>
<evidence type="ECO:0000313" key="2">
    <source>
        <dbReference type="Proteomes" id="UP000007100"/>
    </source>
</evidence>
<organism evidence="1 2">
    <name type="scientific">Acidiphilium multivorum (strain DSM 11245 / JCM 8867 / NBRC 100883 / AIU 301)</name>
    <dbReference type="NCBI Taxonomy" id="926570"/>
    <lineage>
        <taxon>Bacteria</taxon>
        <taxon>Pseudomonadati</taxon>
        <taxon>Pseudomonadota</taxon>
        <taxon>Alphaproteobacteria</taxon>
        <taxon>Acetobacterales</taxon>
        <taxon>Acidocellaceae</taxon>
        <taxon>Acidiphilium</taxon>
    </lineage>
</organism>
<dbReference type="HOGENOM" id="CLU_192198_0_0_5"/>
<evidence type="ECO:0000313" key="1">
    <source>
        <dbReference type="EMBL" id="BAJ82887.1"/>
    </source>
</evidence>
<protein>
    <recommendedName>
        <fullName evidence="3">Transposase</fullName>
    </recommendedName>
</protein>
<accession>F0J720</accession>
<proteinExistence type="predicted"/>
<dbReference type="OrthoDB" id="7278099at2"/>
<keyword evidence="1" id="KW-0614">Plasmid</keyword>
<geneLocation type="plasmid" evidence="1 2">
    <name>pACMV1</name>
</geneLocation>
<dbReference type="EMBL" id="AP012036">
    <property type="protein sequence ID" value="BAJ82887.1"/>
    <property type="molecule type" value="Genomic_DNA"/>
</dbReference>
<name>F0J720_ACIMA</name>
<dbReference type="AlphaFoldDB" id="F0J720"/>
<dbReference type="Proteomes" id="UP000007100">
    <property type="component" value="Plasmid pACMV1"/>
</dbReference>
<sequence length="65" mass="7305">MWTPTTRRRDSRAGLCYGSDLTDAEWIILLPFLPPHADCGRKRAHSMREIMDAICTCFAAPMHGG</sequence>
<evidence type="ECO:0008006" key="3">
    <source>
        <dbReference type="Google" id="ProtNLM"/>
    </source>
</evidence>
<keyword evidence="2" id="KW-1185">Reference proteome</keyword>
<gene>
    <name evidence="1" type="ordered locus">ACMV_P1_00910</name>
</gene>
<reference evidence="1 2" key="1">
    <citation type="submission" date="2010-12" db="EMBL/GenBank/DDBJ databases">
        <title>Whole genome sequence of Acidiphilium multivorum AIU301.</title>
        <authorList>
            <person name="Narita-Yamada S."/>
            <person name="Nakamura S."/>
            <person name="Ito N."/>
            <person name="Takarada H."/>
            <person name="Katano Y."/>
            <person name="Nakazawa H."/>
            <person name="Hosoyama A."/>
            <person name="Yamada R."/>
            <person name="Fujita N."/>
        </authorList>
    </citation>
    <scope>NUCLEOTIDE SEQUENCE [LARGE SCALE GENOMIC DNA]</scope>
    <source>
        <strain evidence="2">DSM 11245 / JCM 8867 / AIU301</strain>
        <plasmid evidence="1 2">pACMV1</plasmid>
    </source>
</reference>